<reference evidence="2" key="1">
    <citation type="submission" date="2020-05" db="EMBL/GenBank/DDBJ databases">
        <title>The draft genome sequence of Maribacter sp. ANRC-HE7.</title>
        <authorList>
            <person name="Mu L."/>
        </authorList>
    </citation>
    <scope>NUCLEOTIDE SEQUENCE</scope>
    <source>
        <strain evidence="2">ANRC-HE7</strain>
    </source>
</reference>
<feature type="domain" description="Glycosyl transferase family 1" evidence="1">
    <location>
        <begin position="220"/>
        <end position="377"/>
    </location>
</feature>
<evidence type="ECO:0000313" key="2">
    <source>
        <dbReference type="EMBL" id="MBD0778827.1"/>
    </source>
</evidence>
<dbReference type="Gene3D" id="3.40.50.2000">
    <property type="entry name" value="Glycogen Phosphorylase B"/>
    <property type="match status" value="2"/>
</dbReference>
<name>A0ABR7V1X7_9FLAO</name>
<evidence type="ECO:0000313" key="3">
    <source>
        <dbReference type="Proteomes" id="UP001166021"/>
    </source>
</evidence>
<dbReference type="EMBL" id="JABTCF010000008">
    <property type="protein sequence ID" value="MBD0778827.1"/>
    <property type="molecule type" value="Genomic_DNA"/>
</dbReference>
<gene>
    <name evidence="2" type="ORF">HPE56_13570</name>
</gene>
<dbReference type="PANTHER" id="PTHR12526:SF609">
    <property type="entry name" value="LIPOPOLYSACCHARIDE BIOSYNTHESIS PROTEIN"/>
    <property type="match status" value="1"/>
</dbReference>
<dbReference type="Proteomes" id="UP001166021">
    <property type="component" value="Unassembled WGS sequence"/>
</dbReference>
<sequence>MKVLFISQYFYPEVFKGNEIVFDFAQKGYDITVLTGKPNYPKGEFYEGYSFFGKKEETIKGVKIIRTPLFPRKSGKSIPLILNYLSFIWFSYFTVLFRIKEKYDVIFIQQLSPVTMALPGLWVKKKQKTPIILWVLDLWPESVIATTSLKKGKIIDLIEKLVRNIYAKSDVILVSSKSFIKSIQNKCENLNKDIQYFPNWAEDVFVNVRETSIEIPELPKGFNVMFAGNVGESQDFEAILDAAEKTKDKEINWVIVGDGRKLNWVKKEIKERSLNNVFPLGRYPLETMPHFFKEADAMLVALKDTPVFGITVPAKIQAYMASGKMILGMINGEGKDLINESKCGYAVAAEDSSSLSEKAIKLLNLSKKERNKMETNALEYYQNNFSKDNLFSKLENIFQNYSSS</sequence>
<evidence type="ECO:0000259" key="1">
    <source>
        <dbReference type="Pfam" id="PF00534"/>
    </source>
</evidence>
<organism evidence="2 3">
    <name type="scientific">Maribacter aquimaris</name>
    <dbReference type="NCBI Taxonomy" id="2737171"/>
    <lineage>
        <taxon>Bacteria</taxon>
        <taxon>Pseudomonadati</taxon>
        <taxon>Bacteroidota</taxon>
        <taxon>Flavobacteriia</taxon>
        <taxon>Flavobacteriales</taxon>
        <taxon>Flavobacteriaceae</taxon>
        <taxon>Maribacter</taxon>
    </lineage>
</organism>
<comment type="caution">
    <text evidence="2">The sequence shown here is derived from an EMBL/GenBank/DDBJ whole genome shotgun (WGS) entry which is preliminary data.</text>
</comment>
<dbReference type="InterPro" id="IPR001296">
    <property type="entry name" value="Glyco_trans_1"/>
</dbReference>
<dbReference type="Pfam" id="PF00534">
    <property type="entry name" value="Glycos_transf_1"/>
    <property type="match status" value="1"/>
</dbReference>
<accession>A0ABR7V1X7</accession>
<dbReference type="SUPFAM" id="SSF53756">
    <property type="entry name" value="UDP-Glycosyltransferase/glycogen phosphorylase"/>
    <property type="match status" value="1"/>
</dbReference>
<dbReference type="RefSeq" id="WP_188244288.1">
    <property type="nucleotide sequence ID" value="NZ_JABTCF010000008.1"/>
</dbReference>
<proteinExistence type="predicted"/>
<dbReference type="PANTHER" id="PTHR12526">
    <property type="entry name" value="GLYCOSYLTRANSFERASE"/>
    <property type="match status" value="1"/>
</dbReference>
<keyword evidence="3" id="KW-1185">Reference proteome</keyword>
<dbReference type="CDD" id="cd03794">
    <property type="entry name" value="GT4_WbuB-like"/>
    <property type="match status" value="1"/>
</dbReference>
<protein>
    <submittedName>
        <fullName evidence="2">Glycosyltransferase family 4 protein</fullName>
    </submittedName>
</protein>